<feature type="transmembrane region" description="Helical" evidence="1">
    <location>
        <begin position="43"/>
        <end position="68"/>
    </location>
</feature>
<comment type="caution">
    <text evidence="2">The sequence shown here is derived from an EMBL/GenBank/DDBJ whole genome shotgun (WGS) entry which is preliminary data.</text>
</comment>
<protein>
    <submittedName>
        <fullName evidence="2">Uncharacterized membrane protein YhaH (DUF805 family)</fullName>
    </submittedName>
</protein>
<organism evidence="2 3">
    <name type="scientific">Microbacterium resistens</name>
    <dbReference type="NCBI Taxonomy" id="156977"/>
    <lineage>
        <taxon>Bacteria</taxon>
        <taxon>Bacillati</taxon>
        <taxon>Actinomycetota</taxon>
        <taxon>Actinomycetes</taxon>
        <taxon>Micrococcales</taxon>
        <taxon>Microbacteriaceae</taxon>
        <taxon>Microbacterium</taxon>
    </lineage>
</organism>
<evidence type="ECO:0000313" key="3">
    <source>
        <dbReference type="Proteomes" id="UP001259347"/>
    </source>
</evidence>
<keyword evidence="3" id="KW-1185">Reference proteome</keyword>
<dbReference type="EMBL" id="JAVDUM010000019">
    <property type="protein sequence ID" value="MDR6868933.1"/>
    <property type="molecule type" value="Genomic_DNA"/>
</dbReference>
<evidence type="ECO:0000313" key="2">
    <source>
        <dbReference type="EMBL" id="MDR6868933.1"/>
    </source>
</evidence>
<dbReference type="Proteomes" id="UP001259347">
    <property type="component" value="Unassembled WGS sequence"/>
</dbReference>
<name>A0ABU1SH58_9MICO</name>
<feature type="transmembrane region" description="Helical" evidence="1">
    <location>
        <begin position="7"/>
        <end position="31"/>
    </location>
</feature>
<sequence>MAERRKSLVWIIGLLMAGPVIALLCLLPLLFVRFDSLDGTQYLLAFATLLAIPVCWLAALVLAAVVLLRRLIARRRVPFSSRA</sequence>
<evidence type="ECO:0000256" key="1">
    <source>
        <dbReference type="SAM" id="Phobius"/>
    </source>
</evidence>
<keyword evidence="1" id="KW-0472">Membrane</keyword>
<gene>
    <name evidence="2" type="ORF">J2Y69_003559</name>
</gene>
<accession>A0ABU1SH58</accession>
<keyword evidence="1" id="KW-1133">Transmembrane helix</keyword>
<reference evidence="2 3" key="1">
    <citation type="submission" date="2023-07" db="EMBL/GenBank/DDBJ databases">
        <title>Sorghum-associated microbial communities from plants grown in Nebraska, USA.</title>
        <authorList>
            <person name="Schachtman D."/>
        </authorList>
    </citation>
    <scope>NUCLEOTIDE SEQUENCE [LARGE SCALE GENOMIC DNA]</scope>
    <source>
        <strain evidence="2 3">2980</strain>
    </source>
</reference>
<keyword evidence="1" id="KW-0812">Transmembrane</keyword>
<proteinExistence type="predicted"/>
<dbReference type="RefSeq" id="WP_310023216.1">
    <property type="nucleotide sequence ID" value="NZ_JAVDUM010000019.1"/>
</dbReference>